<evidence type="ECO:0000313" key="3">
    <source>
        <dbReference type="Proteomes" id="UP000565441"/>
    </source>
</evidence>
<feature type="region of interest" description="Disordered" evidence="1">
    <location>
        <begin position="191"/>
        <end position="220"/>
    </location>
</feature>
<feature type="region of interest" description="Disordered" evidence="1">
    <location>
        <begin position="597"/>
        <end position="632"/>
    </location>
</feature>
<proteinExistence type="predicted"/>
<feature type="compositionally biased region" description="Acidic residues" evidence="1">
    <location>
        <begin position="601"/>
        <end position="613"/>
    </location>
</feature>
<comment type="caution">
    <text evidence="2">The sequence shown here is derived from an EMBL/GenBank/DDBJ whole genome shotgun (WGS) entry which is preliminary data.</text>
</comment>
<protein>
    <submittedName>
        <fullName evidence="2">Uncharacterized protein</fullName>
    </submittedName>
</protein>
<feature type="region of interest" description="Disordered" evidence="1">
    <location>
        <begin position="12"/>
        <end position="31"/>
    </location>
</feature>
<sequence length="664" mass="74092">MDAEDSLIAAVSHTKSLSESTSAPPMFNFPKEEPRNFTAADLIAILRAYGGDKEESSPPKRPTSTLTAEELIDIILGGKTEQRRVVFRHWPRAPTGKSIIPENSFHGKQTPNGIQLWGATLFDFYRVRRIPNLANLSTLSTGSKLLRWMKATGELDYAKDEIEWAETEDEPMVIQPWSPREAIEKMEQQIKQGKVGRAMPEVTSSKGKKASTGSTFKRSNYPAPGPLVPFSYTTERLTDLIPLERLPKKVIVHDPWNLLAVKTSNRYGYAKHKAADTEWTSRPDRTYTYYLNLSDATQARLQAEAAARAARKPGDYKDPANDDRFLAMTSPPSILTGFEGYLIPPTATPGPIPPPIFVVHEPPPCPVASESTEHEPFEEAHLYISPAHQIGVGNHSVVYQAEWELPRSAIIPPPSTDPVICKECVQVDIHRILKEVDGEHGERMEAQWKEKSATLSVIQKGRPPVTFHVVDAHDFEAGNDKGDGCQVSLADTRPYCFELEGPVRPIRTTVGWQDPLHPTCEHIKPPPEVPPTVKVRVVAKLSNPGDTHLASEAENYQDFKKHMFENWSGLNILPPMHDPVPVGALVPQFYGYYEWDRYSDSDDDDETEDEVVDDGQATEGVEGEQVASKTTKRELQPIGYLSPILLLEDCGEMVDARELTLDQK</sequence>
<organism evidence="2 3">
    <name type="scientific">Tricholomella constricta</name>
    <dbReference type="NCBI Taxonomy" id="117010"/>
    <lineage>
        <taxon>Eukaryota</taxon>
        <taxon>Fungi</taxon>
        <taxon>Dikarya</taxon>
        <taxon>Basidiomycota</taxon>
        <taxon>Agaricomycotina</taxon>
        <taxon>Agaricomycetes</taxon>
        <taxon>Agaricomycetidae</taxon>
        <taxon>Agaricales</taxon>
        <taxon>Tricholomatineae</taxon>
        <taxon>Lyophyllaceae</taxon>
        <taxon>Tricholomella</taxon>
    </lineage>
</organism>
<evidence type="ECO:0000313" key="2">
    <source>
        <dbReference type="EMBL" id="KAF5378317.1"/>
    </source>
</evidence>
<evidence type="ECO:0000256" key="1">
    <source>
        <dbReference type="SAM" id="MobiDB-lite"/>
    </source>
</evidence>
<gene>
    <name evidence="2" type="ORF">D9615_008774</name>
</gene>
<dbReference type="Proteomes" id="UP000565441">
    <property type="component" value="Unassembled WGS sequence"/>
</dbReference>
<keyword evidence="3" id="KW-1185">Reference proteome</keyword>
<name>A0A8H5H7U3_9AGAR</name>
<accession>A0A8H5H7U3</accession>
<reference evidence="2 3" key="1">
    <citation type="journal article" date="2020" name="ISME J.">
        <title>Uncovering the hidden diversity of litter-decomposition mechanisms in mushroom-forming fungi.</title>
        <authorList>
            <person name="Floudas D."/>
            <person name="Bentzer J."/>
            <person name="Ahren D."/>
            <person name="Johansson T."/>
            <person name="Persson P."/>
            <person name="Tunlid A."/>
        </authorList>
    </citation>
    <scope>NUCLEOTIDE SEQUENCE [LARGE SCALE GENOMIC DNA]</scope>
    <source>
        <strain evidence="2 3">CBS 661.87</strain>
    </source>
</reference>
<dbReference type="EMBL" id="JAACJP010000020">
    <property type="protein sequence ID" value="KAF5378317.1"/>
    <property type="molecule type" value="Genomic_DNA"/>
</dbReference>
<dbReference type="OrthoDB" id="5327923at2759"/>
<feature type="compositionally biased region" description="Polar residues" evidence="1">
    <location>
        <begin position="13"/>
        <end position="23"/>
    </location>
</feature>
<dbReference type="AlphaFoldDB" id="A0A8H5H7U3"/>